<dbReference type="InterPro" id="IPR013783">
    <property type="entry name" value="Ig-like_fold"/>
</dbReference>
<dbReference type="Pfam" id="PF00933">
    <property type="entry name" value="Glyco_hydro_3"/>
    <property type="match status" value="1"/>
</dbReference>
<dbReference type="Pfam" id="PF07691">
    <property type="entry name" value="PA14"/>
    <property type="match status" value="1"/>
</dbReference>
<comment type="similarity">
    <text evidence="1">Belongs to the glycosyl hydrolase 3 family.</text>
</comment>
<dbReference type="Proteomes" id="UP000017840">
    <property type="component" value="Unassembled WGS sequence"/>
</dbReference>
<dbReference type="OrthoDB" id="30657at2157"/>
<dbReference type="InterPro" id="IPR002772">
    <property type="entry name" value="Glyco_hydro_3_C"/>
</dbReference>
<comment type="caution">
    <text evidence="6">The sequence shown here is derived from an EMBL/GenBank/DDBJ whole genome shotgun (WGS) entry which is preliminary data.</text>
</comment>
<dbReference type="SMART" id="SM00758">
    <property type="entry name" value="PA14"/>
    <property type="match status" value="1"/>
</dbReference>
<dbReference type="PANTHER" id="PTHR42715">
    <property type="entry name" value="BETA-GLUCOSIDASE"/>
    <property type="match status" value="1"/>
</dbReference>
<dbReference type="Gene3D" id="2.60.120.380">
    <property type="match status" value="1"/>
</dbReference>
<dbReference type="GO" id="GO:0009251">
    <property type="term" value="P:glucan catabolic process"/>
    <property type="evidence" value="ECO:0007669"/>
    <property type="project" value="TreeGrafter"/>
</dbReference>
<dbReference type="FunFam" id="2.60.40.10:FF:000495">
    <property type="entry name" value="Periplasmic beta-glucosidase"/>
    <property type="match status" value="1"/>
</dbReference>
<dbReference type="GO" id="GO:0008422">
    <property type="term" value="F:beta-glucosidase activity"/>
    <property type="evidence" value="ECO:0007669"/>
    <property type="project" value="TreeGrafter"/>
</dbReference>
<keyword evidence="7" id="KW-1185">Reference proteome</keyword>
<dbReference type="InterPro" id="IPR050288">
    <property type="entry name" value="Cellulose_deg_GH3"/>
</dbReference>
<organism evidence="6 7">
    <name type="scientific">Candidatus Halobonum tyrrellensis G22</name>
    <dbReference type="NCBI Taxonomy" id="1324957"/>
    <lineage>
        <taxon>Archaea</taxon>
        <taxon>Methanobacteriati</taxon>
        <taxon>Methanobacteriota</taxon>
        <taxon>Stenosarchaea group</taxon>
        <taxon>Halobacteria</taxon>
        <taxon>Halobacteriales</taxon>
        <taxon>Haloferacaceae</taxon>
        <taxon>Candidatus Halobonum</taxon>
    </lineage>
</organism>
<dbReference type="Gene3D" id="3.40.50.1700">
    <property type="entry name" value="Glycoside hydrolase family 3 C-terminal domain"/>
    <property type="match status" value="1"/>
</dbReference>
<dbReference type="InterPro" id="IPR019800">
    <property type="entry name" value="Glyco_hydro_3_AS"/>
</dbReference>
<dbReference type="PANTHER" id="PTHR42715:SF10">
    <property type="entry name" value="BETA-GLUCOSIDASE"/>
    <property type="match status" value="1"/>
</dbReference>
<evidence type="ECO:0000259" key="5">
    <source>
        <dbReference type="PROSITE" id="PS51820"/>
    </source>
</evidence>
<dbReference type="PROSITE" id="PS00775">
    <property type="entry name" value="GLYCOSYL_HYDROL_F3"/>
    <property type="match status" value="1"/>
</dbReference>
<dbReference type="Pfam" id="PF14310">
    <property type="entry name" value="Fn3-like"/>
    <property type="match status" value="1"/>
</dbReference>
<dbReference type="Pfam" id="PF01915">
    <property type="entry name" value="Glyco_hydro_3_C"/>
    <property type="match status" value="1"/>
</dbReference>
<dbReference type="SUPFAM" id="SSF51445">
    <property type="entry name" value="(Trans)glycosidases"/>
    <property type="match status" value="1"/>
</dbReference>
<dbReference type="InterPro" id="IPR036962">
    <property type="entry name" value="Glyco_hydro_3_N_sf"/>
</dbReference>
<dbReference type="InterPro" id="IPR006311">
    <property type="entry name" value="TAT_signal"/>
</dbReference>
<dbReference type="PROSITE" id="PS51820">
    <property type="entry name" value="PA14"/>
    <property type="match status" value="1"/>
</dbReference>
<dbReference type="SMART" id="SM01217">
    <property type="entry name" value="Fn3_like"/>
    <property type="match status" value="1"/>
</dbReference>
<dbReference type="InterPro" id="IPR011658">
    <property type="entry name" value="PA14_dom"/>
</dbReference>
<accession>V4HDV5</accession>
<dbReference type="EMBL" id="ASGZ01000023">
    <property type="protein sequence ID" value="ESP88835.1"/>
    <property type="molecule type" value="Genomic_DNA"/>
</dbReference>
<dbReference type="InterPro" id="IPR017853">
    <property type="entry name" value="GH"/>
</dbReference>
<evidence type="ECO:0000256" key="3">
    <source>
        <dbReference type="ARBA" id="ARBA00023277"/>
    </source>
</evidence>
<dbReference type="InterPro" id="IPR026891">
    <property type="entry name" value="Fn3-like"/>
</dbReference>
<dbReference type="RefSeq" id="WP_023393998.1">
    <property type="nucleotide sequence ID" value="NZ_ASGZ01000023.1"/>
</dbReference>
<dbReference type="PROSITE" id="PS51318">
    <property type="entry name" value="TAT"/>
    <property type="match status" value="1"/>
</dbReference>
<dbReference type="STRING" id="1324957.K933_07057"/>
<dbReference type="Gene3D" id="3.20.20.300">
    <property type="entry name" value="Glycoside hydrolase, family 3, N-terminal domain"/>
    <property type="match status" value="1"/>
</dbReference>
<feature type="region of interest" description="Disordered" evidence="4">
    <location>
        <begin position="399"/>
        <end position="420"/>
    </location>
</feature>
<evidence type="ECO:0000313" key="7">
    <source>
        <dbReference type="Proteomes" id="UP000017840"/>
    </source>
</evidence>
<dbReference type="SUPFAM" id="SSF52279">
    <property type="entry name" value="Beta-D-glucan exohydrolase, C-terminal domain"/>
    <property type="match status" value="1"/>
</dbReference>
<feature type="region of interest" description="Disordered" evidence="4">
    <location>
        <begin position="960"/>
        <end position="984"/>
    </location>
</feature>
<proteinExistence type="inferred from homology"/>
<evidence type="ECO:0000256" key="1">
    <source>
        <dbReference type="ARBA" id="ARBA00005336"/>
    </source>
</evidence>
<reference evidence="6 7" key="1">
    <citation type="journal article" date="2013" name="Genome Announc.">
        <title>Draft Genome Sequence of 'Candidatus Halobonum tyrrellensis' Strain G22, Isolated from the Hypersaline Waters of Lake Tyrrell, Australia.</title>
        <authorList>
            <person name="Ugalde J.A."/>
            <person name="Narasingarao P."/>
            <person name="Kuo S."/>
            <person name="Podell S."/>
            <person name="Allen E.E."/>
        </authorList>
    </citation>
    <scope>NUCLEOTIDE SEQUENCE [LARGE SCALE GENOMIC DNA]</scope>
    <source>
        <strain evidence="6 7">G22</strain>
    </source>
</reference>
<dbReference type="InterPro" id="IPR037524">
    <property type="entry name" value="PA14/GLEYA"/>
</dbReference>
<dbReference type="PRINTS" id="PR00133">
    <property type="entry name" value="GLHYDRLASE3"/>
</dbReference>
<keyword evidence="3" id="KW-0119">Carbohydrate metabolism</keyword>
<protein>
    <submittedName>
        <fullName evidence="6">Beta-glucosidase</fullName>
    </submittedName>
</protein>
<keyword evidence="2" id="KW-0378">Hydrolase</keyword>
<evidence type="ECO:0000313" key="6">
    <source>
        <dbReference type="EMBL" id="ESP88835.1"/>
    </source>
</evidence>
<sequence length="984" mass="103198">MHDDNGGGDRGGGADRRTFLKLTGALTAAGGGLLGGASSAAAETSEGIESLVESMTLEQKVARTHGASVEGAPEGIAGSVRGVDSLGIPPLDMADGPPGASIGVPATDFPHPVSTASTFDPDLVAAEGSAIAAETKAWGVDVHLAPSMDAFRVPFSSRAGESYGEDPVLSAAMAAAYTGAIQDGGVIATLKHFVGYNQTRTTGPAEDGFSISEHNDVVGERALREIYFPAFKAAVREGDAGAVMPAYNMVNATFCSQNAYLLEEILKGEWGFDGVVVSDWGGTHSTVTAARNGLDIEMPSENYFGGTLAEAVENGDLDESVVDDMVLRGLRSQRDIGALSGDREGVGDESVIGSDDHRALARRMAEDGSVLLKNDGVLPFDDAEVDSLALVGPTPTAFKQDVGGSDAITGTPDGGEVGPVEGLDRVVGGSVSVETASTSSLEPVSADDGFAYEYYDTDDLGGEPTATGTTETVGAEDAEFASARWEGTVTPDEGGLYGLSFTSRGQGYVYVDGELVGYNEPAGFVIVPERSSVELEAGTAHEVVVEVHGPAPAALEWNPPSAYADAAPAAADADAAVVLARTYTNYGDDRYKFNLPEVQNEVIRRVAAANENTVVLLNTETAVELPWVDDVPALMEVWYPGQEAGTAVANLLFGESTPSAKTPITFAESYEDYLPQEINTLPENGRGYPGIEGDVYYDEGVFVGYRHFDAAGVDPVFPFGHGESYAEFAYGDASVSTAETTADEGATVSVDVTNAGEYDGAETVQVYLAPTDSPVERPPKELAGFDKRTVPAGTTETFTVEVGGDAFRYWDEAAGEWAVDAGEYRVLVAASSRDVRAETTLTVADDDGSETTHYQVDFAAGEPIEELGEEGLYAEQDRLMRFAFGSVEEGITEKDTAWPSAEIRDCVEYGHIREHDDGTASVTFSVADDCDEMTLSLAVYSMPGDEFSADTADEQELLNATTGTFGPGDHTITVDLPDGNESDD</sequence>
<feature type="domain" description="PA14" evidence="5">
    <location>
        <begin position="445"/>
        <end position="576"/>
    </location>
</feature>
<name>V4HDV5_9EURY</name>
<dbReference type="PATRIC" id="fig|1324957.4.peg.1426"/>
<gene>
    <name evidence="6" type="ORF">K933_07057</name>
</gene>
<dbReference type="InterPro" id="IPR036881">
    <property type="entry name" value="Glyco_hydro_3_C_sf"/>
</dbReference>
<evidence type="ECO:0000256" key="4">
    <source>
        <dbReference type="SAM" id="MobiDB-lite"/>
    </source>
</evidence>
<dbReference type="AlphaFoldDB" id="V4HDV5"/>
<dbReference type="InterPro" id="IPR001764">
    <property type="entry name" value="Glyco_hydro_3_N"/>
</dbReference>
<evidence type="ECO:0000256" key="2">
    <source>
        <dbReference type="ARBA" id="ARBA00022801"/>
    </source>
</evidence>
<dbReference type="SUPFAM" id="SSF56988">
    <property type="entry name" value="Anthrax protective antigen"/>
    <property type="match status" value="1"/>
</dbReference>
<dbReference type="Gene3D" id="2.60.40.10">
    <property type="entry name" value="Immunoglobulins"/>
    <property type="match status" value="1"/>
</dbReference>
<dbReference type="eggNOG" id="arCOG04634">
    <property type="taxonomic scope" value="Archaea"/>
</dbReference>